<proteinExistence type="predicted"/>
<dbReference type="Gene3D" id="3.40.960.10">
    <property type="entry name" value="VSR Endonuclease"/>
    <property type="match status" value="1"/>
</dbReference>
<dbReference type="Proteomes" id="UP001500390">
    <property type="component" value="Unassembled WGS sequence"/>
</dbReference>
<comment type="caution">
    <text evidence="1">The sequence shown here is derived from an EMBL/GenBank/DDBJ whole genome shotgun (WGS) entry which is preliminary data.</text>
</comment>
<dbReference type="EMBL" id="BAABFX010000029">
    <property type="protein sequence ID" value="GAA4398015.1"/>
    <property type="molecule type" value="Genomic_DNA"/>
</dbReference>
<name>A0ABP8JZI7_9MICO</name>
<evidence type="ECO:0000313" key="2">
    <source>
        <dbReference type="Proteomes" id="UP001500390"/>
    </source>
</evidence>
<gene>
    <name evidence="1" type="ORF">GCM10023153_22510</name>
</gene>
<evidence type="ECO:0000313" key="1">
    <source>
        <dbReference type="EMBL" id="GAA4398015.1"/>
    </source>
</evidence>
<sequence>MPDTSPPLPGPFLRAEAKNLGVSDRRLRSPDFRTVFTGVVVDARIPDTVVVRSRAAMLVCPEGGVLSHWTAARLWGGVVSDNEWIHVAFMRDVRFRVSGVKPHRFRHRLDIRFRHGLPVTSPAQTFCHLARHLGLIDLVALGDRLVKKGRCTPDDLIAYAHNWPGQCRDEALTAARLVRMGVDSVPESALRLLIVLAGLPEPEVNIRLRDVDGNVRFRIELGYEDARLAIEYDGRWHEEPAQRAHDAERRSGLSERDGWTFVIVTADDLYGLPEQLLERIRSTMQSLGIPVPTVLSDDWRRHFRVDTAAA</sequence>
<organism evidence="1 2">
    <name type="scientific">Ornithinibacter aureus</name>
    <dbReference type="NCBI Taxonomy" id="622664"/>
    <lineage>
        <taxon>Bacteria</taxon>
        <taxon>Bacillati</taxon>
        <taxon>Actinomycetota</taxon>
        <taxon>Actinomycetes</taxon>
        <taxon>Micrococcales</taxon>
        <taxon>Intrasporangiaceae</taxon>
        <taxon>Ornithinibacter</taxon>
    </lineage>
</organism>
<accession>A0ABP8JZI7</accession>
<reference evidence="2" key="1">
    <citation type="journal article" date="2019" name="Int. J. Syst. Evol. Microbiol.">
        <title>The Global Catalogue of Microorganisms (GCM) 10K type strain sequencing project: providing services to taxonomists for standard genome sequencing and annotation.</title>
        <authorList>
            <consortium name="The Broad Institute Genomics Platform"/>
            <consortium name="The Broad Institute Genome Sequencing Center for Infectious Disease"/>
            <person name="Wu L."/>
            <person name="Ma J."/>
        </authorList>
    </citation>
    <scope>NUCLEOTIDE SEQUENCE [LARGE SCALE GENOMIC DNA]</scope>
    <source>
        <strain evidence="2">JCM 17738</strain>
    </source>
</reference>
<keyword evidence="2" id="KW-1185">Reference proteome</keyword>
<protein>
    <submittedName>
        <fullName evidence="1">DUF559 domain-containing protein</fullName>
    </submittedName>
</protein>